<dbReference type="PANTHER" id="PTHR24139">
    <property type="entry name" value="CALCIUM-INDEPENDENT PHOSPHOLIPASE A2"/>
    <property type="match status" value="1"/>
</dbReference>
<protein>
    <recommendedName>
        <fullName evidence="1">phospholipase A2</fullName>
        <ecNumber evidence="1">3.1.1.4</ecNumber>
    </recommendedName>
</protein>
<feature type="short sequence motif" description="GXSXG" evidence="8">
    <location>
        <begin position="312"/>
        <end position="316"/>
    </location>
</feature>
<evidence type="ECO:0000256" key="2">
    <source>
        <dbReference type="ARBA" id="ARBA00022737"/>
    </source>
</evidence>
<dbReference type="GO" id="GO:0052816">
    <property type="term" value="F:long-chain fatty acyl-CoA hydrolase activity"/>
    <property type="evidence" value="ECO:0007669"/>
    <property type="project" value="TreeGrafter"/>
</dbReference>
<sequence length="580" mass="64831">ARGDNWFLLYEGDKETEETFHNLDTGLSELLNIDIEITVDLLNVFLLPEPDEGLIEKMMLEISEVWYLNLLKSETSGGHEMTDGSDDYESDEGYVIIPGVKRITKEVENEFWEEAFCGPFHSENNPFPSAEQAESIAAKLLKIDNLYSAGISISALIEAVRQGTYRSMSFAWQLLLFGINPNQCKLSNGDTALHVAVEQKNEIIVKLLLAFKADPNVENETGKTPIDLAEDNEKISYLLKRAANLQAGTREYFASNPNLPEGTQTGTYLMSLDGGGIRGFNSVTFLIALEERMKKLSPKCHPIHHYFDYIAGTSSGAIAALTLLYTNHSLRIGRCLVYQILIKVIALNHIDKRKNSMERNLQSIFKGKVMSSLKGPPHAIVTTTKHPGKLCLMTSYGSNSEVGSNHHVWKAAHMSSAAPFIFSPVDGKYYDGGLMANDPTNAALGEISEIEQNCEFGCVLSIGTGSFENAKLMDNVEYFFWNFPFKLILNPFKLSKAFNILNSYARAKETSEESAKSLCDTKGWEYHRWSPPLSKNIGSGCKELNVIIDMMYHTEMYILQHPKTIDNIAKCILARKTRPN</sequence>
<dbReference type="eggNOG" id="KOG0513">
    <property type="taxonomic scope" value="Eukaryota"/>
</dbReference>
<keyword evidence="4 7" id="KW-0040">ANK repeat</keyword>
<dbReference type="InterPro" id="IPR047148">
    <property type="entry name" value="PLPL9"/>
</dbReference>
<organism evidence="10">
    <name type="scientific">Amphimedon queenslandica</name>
    <name type="common">Sponge</name>
    <dbReference type="NCBI Taxonomy" id="400682"/>
    <lineage>
        <taxon>Eukaryota</taxon>
        <taxon>Metazoa</taxon>
        <taxon>Porifera</taxon>
        <taxon>Demospongiae</taxon>
        <taxon>Heteroscleromorpha</taxon>
        <taxon>Haplosclerida</taxon>
        <taxon>Niphatidae</taxon>
        <taxon>Amphimedon</taxon>
    </lineage>
</organism>
<evidence type="ECO:0000256" key="3">
    <source>
        <dbReference type="ARBA" id="ARBA00022801"/>
    </source>
</evidence>
<feature type="short sequence motif" description="GXGXXG" evidence="8">
    <location>
        <begin position="274"/>
        <end position="279"/>
    </location>
</feature>
<dbReference type="EC" id="3.1.1.4" evidence="1"/>
<evidence type="ECO:0000259" key="9">
    <source>
        <dbReference type="PROSITE" id="PS51635"/>
    </source>
</evidence>
<dbReference type="OrthoDB" id="9995210at2759"/>
<dbReference type="PANTHER" id="PTHR24139:SF34">
    <property type="entry name" value="85_88 KDA CALCIUM-INDEPENDENT PHOSPHOLIPASE A2"/>
    <property type="match status" value="1"/>
</dbReference>
<dbReference type="Gene3D" id="3.40.1090.10">
    <property type="entry name" value="Cytosolic phospholipase A2 catalytic domain"/>
    <property type="match status" value="1"/>
</dbReference>
<dbReference type="GO" id="GO:0047499">
    <property type="term" value="F:calcium-independent phospholipase A2 activity"/>
    <property type="evidence" value="ECO:0007669"/>
    <property type="project" value="InterPro"/>
</dbReference>
<dbReference type="Gene3D" id="1.25.40.20">
    <property type="entry name" value="Ankyrin repeat-containing domain"/>
    <property type="match status" value="1"/>
</dbReference>
<dbReference type="Pfam" id="PF01734">
    <property type="entry name" value="Patatin"/>
    <property type="match status" value="1"/>
</dbReference>
<feature type="short sequence motif" description="DGA/G" evidence="8">
    <location>
        <begin position="431"/>
        <end position="433"/>
    </location>
</feature>
<evidence type="ECO:0000313" key="10">
    <source>
        <dbReference type="EnsemblMetazoa" id="Aqu2.1.43690_001"/>
    </source>
</evidence>
<dbReference type="GO" id="GO:0016042">
    <property type="term" value="P:lipid catabolic process"/>
    <property type="evidence" value="ECO:0007669"/>
    <property type="project" value="UniProtKB-UniRule"/>
</dbReference>
<feature type="active site" description="Proton acceptor" evidence="8">
    <location>
        <position position="431"/>
    </location>
</feature>
<dbReference type="GO" id="GO:0005739">
    <property type="term" value="C:mitochondrion"/>
    <property type="evidence" value="ECO:0007669"/>
    <property type="project" value="TreeGrafter"/>
</dbReference>
<keyword evidence="2" id="KW-0677">Repeat</keyword>
<evidence type="ECO:0000256" key="8">
    <source>
        <dbReference type="PROSITE-ProRule" id="PRU01161"/>
    </source>
</evidence>
<evidence type="ECO:0000256" key="5">
    <source>
        <dbReference type="ARBA" id="ARBA00023098"/>
    </source>
</evidence>
<dbReference type="PROSITE" id="PS50088">
    <property type="entry name" value="ANK_REPEAT"/>
    <property type="match status" value="1"/>
</dbReference>
<comment type="catalytic activity">
    <reaction evidence="6">
        <text>a 1,2-diacyl-sn-glycero-3-phosphocholine + H2O = a 1-acyl-sn-glycero-3-phosphocholine + a fatty acid + H(+)</text>
        <dbReference type="Rhea" id="RHEA:15801"/>
        <dbReference type="ChEBI" id="CHEBI:15377"/>
        <dbReference type="ChEBI" id="CHEBI:15378"/>
        <dbReference type="ChEBI" id="CHEBI:28868"/>
        <dbReference type="ChEBI" id="CHEBI:57643"/>
        <dbReference type="ChEBI" id="CHEBI:58168"/>
        <dbReference type="EC" id="3.1.1.4"/>
    </reaction>
    <physiologicalReaction direction="left-to-right" evidence="6">
        <dbReference type="Rhea" id="RHEA:15802"/>
    </physiologicalReaction>
</comment>
<feature type="domain" description="PNPLA" evidence="9">
    <location>
        <begin position="270"/>
        <end position="444"/>
    </location>
</feature>
<dbReference type="InterPro" id="IPR036770">
    <property type="entry name" value="Ankyrin_rpt-contain_sf"/>
</dbReference>
<reference evidence="10" key="1">
    <citation type="submission" date="2017-05" db="UniProtKB">
        <authorList>
            <consortium name="EnsemblMetazoa"/>
        </authorList>
    </citation>
    <scope>IDENTIFICATION</scope>
</reference>
<feature type="active site" description="Nucleophile" evidence="8">
    <location>
        <position position="314"/>
    </location>
</feature>
<evidence type="ECO:0000256" key="1">
    <source>
        <dbReference type="ARBA" id="ARBA00013278"/>
    </source>
</evidence>
<keyword evidence="3 8" id="KW-0378">Hydrolase</keyword>
<dbReference type="SUPFAM" id="SSF48403">
    <property type="entry name" value="Ankyrin repeat"/>
    <property type="match status" value="1"/>
</dbReference>
<dbReference type="Pfam" id="PF12796">
    <property type="entry name" value="Ank_2"/>
    <property type="match status" value="1"/>
</dbReference>
<dbReference type="SMART" id="SM00248">
    <property type="entry name" value="ANK"/>
    <property type="match status" value="3"/>
</dbReference>
<dbReference type="PROSITE" id="PS51635">
    <property type="entry name" value="PNPLA"/>
    <property type="match status" value="1"/>
</dbReference>
<accession>A0A1X7VUZ7</accession>
<dbReference type="EnsemblMetazoa" id="Aqu2.1.43690_001">
    <property type="protein sequence ID" value="Aqu2.1.43690_001"/>
    <property type="gene ID" value="Aqu2.1.43690"/>
</dbReference>
<name>A0A1X7VUZ7_AMPQE</name>
<dbReference type="InterPro" id="IPR002641">
    <property type="entry name" value="PNPLA_dom"/>
</dbReference>
<evidence type="ECO:0000256" key="4">
    <source>
        <dbReference type="ARBA" id="ARBA00023043"/>
    </source>
</evidence>
<dbReference type="InterPro" id="IPR002110">
    <property type="entry name" value="Ankyrin_rpt"/>
</dbReference>
<evidence type="ECO:0000256" key="6">
    <source>
        <dbReference type="ARBA" id="ARBA00023422"/>
    </source>
</evidence>
<proteinExistence type="predicted"/>
<evidence type="ECO:0000256" key="7">
    <source>
        <dbReference type="PROSITE-ProRule" id="PRU00023"/>
    </source>
</evidence>
<dbReference type="SUPFAM" id="SSF52151">
    <property type="entry name" value="FabD/lysophospholipase-like"/>
    <property type="match status" value="1"/>
</dbReference>
<keyword evidence="5 8" id="KW-0443">Lipid metabolism</keyword>
<feature type="repeat" description="ANK" evidence="7">
    <location>
        <begin position="188"/>
        <end position="220"/>
    </location>
</feature>
<dbReference type="GO" id="GO:2000304">
    <property type="term" value="P:positive regulation of ceramide biosynthetic process"/>
    <property type="evidence" value="ECO:0007669"/>
    <property type="project" value="TreeGrafter"/>
</dbReference>
<dbReference type="PROSITE" id="PS50297">
    <property type="entry name" value="ANK_REP_REGION"/>
    <property type="match status" value="1"/>
</dbReference>
<dbReference type="AlphaFoldDB" id="A0A1X7VUZ7"/>
<keyword evidence="8" id="KW-0442">Lipid degradation</keyword>
<dbReference type="InParanoid" id="A0A1X7VUZ7"/>
<dbReference type="InterPro" id="IPR016035">
    <property type="entry name" value="Acyl_Trfase/lysoPLipase"/>
</dbReference>